<dbReference type="HOGENOM" id="CLU_052989_1_0_1"/>
<evidence type="ECO:0000256" key="1">
    <source>
        <dbReference type="SAM" id="SignalP"/>
    </source>
</evidence>
<dbReference type="RefSeq" id="XP_008083534.1">
    <property type="nucleotide sequence ID" value="XM_008085343.1"/>
</dbReference>
<dbReference type="SUPFAM" id="SSF63829">
    <property type="entry name" value="Calcium-dependent phosphotriesterase"/>
    <property type="match status" value="1"/>
</dbReference>
<reference evidence="2 3" key="1">
    <citation type="journal article" date="2013" name="BMC Genomics">
        <title>Genomics-driven discovery of the pneumocandin biosynthetic gene cluster in the fungus Glarea lozoyensis.</title>
        <authorList>
            <person name="Chen L."/>
            <person name="Yue Q."/>
            <person name="Zhang X."/>
            <person name="Xiang M."/>
            <person name="Wang C."/>
            <person name="Li S."/>
            <person name="Che Y."/>
            <person name="Ortiz-Lopez F.J."/>
            <person name="Bills G.F."/>
            <person name="Liu X."/>
            <person name="An Z."/>
        </authorList>
    </citation>
    <scope>NUCLEOTIDE SEQUENCE [LARGE SCALE GENOMIC DNA]</scope>
    <source>
        <strain evidence="3">ATCC 20868 / MF5171</strain>
    </source>
</reference>
<dbReference type="GeneID" id="19459643"/>
<dbReference type="InterPro" id="IPR011042">
    <property type="entry name" value="6-blade_b-propeller_TolB-like"/>
</dbReference>
<feature type="chain" id="PRO_5004519169" evidence="1">
    <location>
        <begin position="20"/>
        <end position="358"/>
    </location>
</feature>
<evidence type="ECO:0000313" key="3">
    <source>
        <dbReference type="Proteomes" id="UP000016922"/>
    </source>
</evidence>
<dbReference type="Gene3D" id="2.120.10.30">
    <property type="entry name" value="TolB, C-terminal domain"/>
    <property type="match status" value="1"/>
</dbReference>
<gene>
    <name evidence="2" type="ORF">GLAREA_00585</name>
</gene>
<dbReference type="KEGG" id="glz:GLAREA_00585"/>
<keyword evidence="1" id="KW-0732">Signal</keyword>
<protein>
    <submittedName>
        <fullName evidence="2">Calcium-dependent phosphotriesterase</fullName>
    </submittedName>
</protein>
<dbReference type="InterPro" id="IPR052998">
    <property type="entry name" value="Hetero-Diels-Alderase-like"/>
</dbReference>
<dbReference type="OrthoDB" id="9977941at2759"/>
<name>S3CUV6_GLAL2</name>
<sequence length="358" mass="39025">MRFSISIIASLLLLTSTYAFPTINKPKQHPTRSTPITTHTLPPTLLYQFPNNTWLENFAIRPNGQLLITLITTPEIYLWDPLSPSEVTHITTLPSYVSLLGIASPIPDIYYFVAGNWTSAAGTVPGTYAIWKLDMRVSSPKVVKILDMPKAQFLNGLDVLSPSDGTLLVADSVLGLVWKINIFTRTYDVFIDVPEMKIAVNSTLQLGINGIHIFQNALYFTSMTQELYCRISLNPTHNSSHGAVETLATGIFGDDFTIDRFGNSWITQDPMDLMTLVIGEGSRKGEVFTLAGREGTKVTQSGVPYVVGATRAAFGVLEEDEDVLYVVTNGGIAAAKNGVVGGEILSFDTAGFLNQILG</sequence>
<dbReference type="Proteomes" id="UP000016922">
    <property type="component" value="Unassembled WGS sequence"/>
</dbReference>
<dbReference type="AlphaFoldDB" id="S3CUV6"/>
<proteinExistence type="predicted"/>
<dbReference type="eggNOG" id="ENOG502S00D">
    <property type="taxonomic scope" value="Eukaryota"/>
</dbReference>
<organism evidence="2 3">
    <name type="scientific">Glarea lozoyensis (strain ATCC 20868 / MF5171)</name>
    <dbReference type="NCBI Taxonomy" id="1116229"/>
    <lineage>
        <taxon>Eukaryota</taxon>
        <taxon>Fungi</taxon>
        <taxon>Dikarya</taxon>
        <taxon>Ascomycota</taxon>
        <taxon>Pezizomycotina</taxon>
        <taxon>Leotiomycetes</taxon>
        <taxon>Helotiales</taxon>
        <taxon>Helotiaceae</taxon>
        <taxon>Glarea</taxon>
    </lineage>
</organism>
<feature type="signal peptide" evidence="1">
    <location>
        <begin position="1"/>
        <end position="19"/>
    </location>
</feature>
<accession>S3CUV6</accession>
<dbReference type="OMA" id="INGIHIF"/>
<keyword evidence="3" id="KW-1185">Reference proteome</keyword>
<dbReference type="PANTHER" id="PTHR42060:SF1">
    <property type="entry name" value="NHL REPEAT-CONTAINING PROTEIN"/>
    <property type="match status" value="1"/>
</dbReference>
<evidence type="ECO:0000313" key="2">
    <source>
        <dbReference type="EMBL" id="EPE29425.1"/>
    </source>
</evidence>
<dbReference type="EMBL" id="KE145367">
    <property type="protein sequence ID" value="EPE29425.1"/>
    <property type="molecule type" value="Genomic_DNA"/>
</dbReference>
<dbReference type="PANTHER" id="PTHR42060">
    <property type="entry name" value="NHL REPEAT-CONTAINING PROTEIN-RELATED"/>
    <property type="match status" value="1"/>
</dbReference>